<gene>
    <name evidence="2" type="ORF">RM445_10680</name>
</gene>
<dbReference type="Proteomes" id="UP001183202">
    <property type="component" value="Unassembled WGS sequence"/>
</dbReference>
<proteinExistence type="predicted"/>
<accession>A0ABU2NAB6</accession>
<sequence>MDNAMNALWRAQQDAATRAAEGWLGLLQPGTDQAPQTPAAPATADDQDQAPPDSDTSDEVAAPDDTSPEVGVEPAPLEVIEAIRNLGNGQREFAEHMTRWAELQRDLADTMTAWASRQGEYADALERLLGPSKPHL</sequence>
<evidence type="ECO:0008006" key="4">
    <source>
        <dbReference type="Google" id="ProtNLM"/>
    </source>
</evidence>
<name>A0ABU2NAB6_9PSEU</name>
<dbReference type="RefSeq" id="WP_311556016.1">
    <property type="nucleotide sequence ID" value="NZ_JAVREJ010000005.1"/>
</dbReference>
<evidence type="ECO:0000256" key="1">
    <source>
        <dbReference type="SAM" id="MobiDB-lite"/>
    </source>
</evidence>
<dbReference type="EMBL" id="JAVREJ010000005">
    <property type="protein sequence ID" value="MDT0349988.1"/>
    <property type="molecule type" value="Genomic_DNA"/>
</dbReference>
<feature type="compositionally biased region" description="Low complexity" evidence="1">
    <location>
        <begin position="31"/>
        <end position="54"/>
    </location>
</feature>
<feature type="region of interest" description="Disordered" evidence="1">
    <location>
        <begin position="20"/>
        <end position="75"/>
    </location>
</feature>
<evidence type="ECO:0000313" key="3">
    <source>
        <dbReference type="Proteomes" id="UP001183202"/>
    </source>
</evidence>
<keyword evidence="3" id="KW-1185">Reference proteome</keyword>
<protein>
    <recommendedName>
        <fullName evidence="4">Excreted virulence factor EspC, type VII ESX diderm</fullName>
    </recommendedName>
</protein>
<reference evidence="3" key="1">
    <citation type="submission" date="2023-07" db="EMBL/GenBank/DDBJ databases">
        <title>30 novel species of actinomycetes from the DSMZ collection.</title>
        <authorList>
            <person name="Nouioui I."/>
        </authorList>
    </citation>
    <scope>NUCLEOTIDE SEQUENCE [LARGE SCALE GENOMIC DNA]</scope>
    <source>
        <strain evidence="3">DSM 45834</strain>
    </source>
</reference>
<evidence type="ECO:0000313" key="2">
    <source>
        <dbReference type="EMBL" id="MDT0349988.1"/>
    </source>
</evidence>
<comment type="caution">
    <text evidence="2">The sequence shown here is derived from an EMBL/GenBank/DDBJ whole genome shotgun (WGS) entry which is preliminary data.</text>
</comment>
<organism evidence="2 3">
    <name type="scientific">Pseudonocardia charpentierae</name>
    <dbReference type="NCBI Taxonomy" id="3075545"/>
    <lineage>
        <taxon>Bacteria</taxon>
        <taxon>Bacillati</taxon>
        <taxon>Actinomycetota</taxon>
        <taxon>Actinomycetes</taxon>
        <taxon>Pseudonocardiales</taxon>
        <taxon>Pseudonocardiaceae</taxon>
        <taxon>Pseudonocardia</taxon>
    </lineage>
</organism>